<evidence type="ECO:0000259" key="10">
    <source>
        <dbReference type="Pfam" id="PF04413"/>
    </source>
</evidence>
<keyword evidence="9" id="KW-0472">Membrane</keyword>
<keyword evidence="9" id="KW-1003">Cell membrane</keyword>
<dbReference type="EMBL" id="CAACVI010000049">
    <property type="protein sequence ID" value="VEN75060.1"/>
    <property type="molecule type" value="Genomic_DNA"/>
</dbReference>
<gene>
    <name evidence="11" type="ORF">EPICR_60047</name>
</gene>
<evidence type="ECO:0000256" key="7">
    <source>
        <dbReference type="PIRSR" id="PIRSR639901-1"/>
    </source>
</evidence>
<protein>
    <recommendedName>
        <fullName evidence="3 9">3-deoxy-D-manno-octulosonic acid transferase</fullName>
        <shortName evidence="9">Kdo transferase</shortName>
        <ecNumber evidence="2 9">2.4.99.12</ecNumber>
    </recommendedName>
    <alternativeName>
        <fullName evidence="5 9">Lipid IV(A) 3-deoxy-D-manno-octulosonic acid transferase</fullName>
    </alternativeName>
</protein>
<feature type="domain" description="3-deoxy-D-manno-octulosonic-acid transferase N-terminal" evidence="10">
    <location>
        <begin position="43"/>
        <end position="224"/>
    </location>
</feature>
<name>A0A484HLH0_9BACT</name>
<dbReference type="EC" id="2.4.99.12" evidence="2 9"/>
<evidence type="ECO:0000256" key="3">
    <source>
        <dbReference type="ARBA" id="ARBA00019077"/>
    </source>
</evidence>
<dbReference type="InterPro" id="IPR038107">
    <property type="entry name" value="Glycos_transf_N_sf"/>
</dbReference>
<evidence type="ECO:0000256" key="5">
    <source>
        <dbReference type="ARBA" id="ARBA00031445"/>
    </source>
</evidence>
<feature type="active site" description="Proton acceptor" evidence="7">
    <location>
        <position position="73"/>
    </location>
</feature>
<dbReference type="UniPathway" id="UPA00958"/>
<dbReference type="GO" id="GO:0009244">
    <property type="term" value="P:lipopolysaccharide core region biosynthetic process"/>
    <property type="evidence" value="ECO:0007669"/>
    <property type="project" value="UniProtKB-UniRule"/>
</dbReference>
<comment type="catalytic activity">
    <reaction evidence="6 9">
        <text>lipid IVA (E. coli) + CMP-3-deoxy-beta-D-manno-octulosonate = alpha-Kdo-(2-&gt;6)-lipid IVA (E. coli) + CMP + H(+)</text>
        <dbReference type="Rhea" id="RHEA:28066"/>
        <dbReference type="ChEBI" id="CHEBI:15378"/>
        <dbReference type="ChEBI" id="CHEBI:58603"/>
        <dbReference type="ChEBI" id="CHEBI:60364"/>
        <dbReference type="ChEBI" id="CHEBI:60377"/>
        <dbReference type="ChEBI" id="CHEBI:85987"/>
        <dbReference type="EC" id="2.4.99.12"/>
    </reaction>
</comment>
<evidence type="ECO:0000256" key="4">
    <source>
        <dbReference type="ARBA" id="ARBA00022679"/>
    </source>
</evidence>
<accession>A0A484HLH0</accession>
<dbReference type="GO" id="GO:0009245">
    <property type="term" value="P:lipid A biosynthetic process"/>
    <property type="evidence" value="ECO:0007669"/>
    <property type="project" value="TreeGrafter"/>
</dbReference>
<dbReference type="Gene3D" id="3.40.50.11720">
    <property type="entry name" value="3-Deoxy-D-manno-octulosonic-acid transferase, N-terminal domain"/>
    <property type="match status" value="1"/>
</dbReference>
<dbReference type="GO" id="GO:0005886">
    <property type="term" value="C:plasma membrane"/>
    <property type="evidence" value="ECO:0007669"/>
    <property type="project" value="UniProtKB-SubCell"/>
</dbReference>
<proteinExistence type="inferred from homology"/>
<feature type="site" description="Transition state stabilizer" evidence="8">
    <location>
        <position position="221"/>
    </location>
</feature>
<dbReference type="InterPro" id="IPR007507">
    <property type="entry name" value="Glycos_transf_N"/>
</dbReference>
<evidence type="ECO:0000256" key="2">
    <source>
        <dbReference type="ARBA" id="ARBA00012621"/>
    </source>
</evidence>
<sequence>MNPSDLAYAAYRALTSLAFFLSWPFLRLHSLLWLRSSPAMAQRLGVLDGILRPRLPKASPRPRIWVHAVSVGEAGSALAIIRSLEEIIPDVDVVLSVSTFYGHGFARERLGPGAALIYPPLDFPRSVRRALKTVAPDVLVCLETEIWPNFLTAAKAMGIRTAIVNGRISERSVGGYLKIRPLIRRVLDQVDVLSMISQGDCDRIKQLGAEEDRLQINGNAKYDALAGRADPDLEKKTRRLYNAPPGRPVFVAGSVRSPEETLILDAYKKILGLFPDTLLILFPRHIQRAGEWMETAARRGFSRRLRTRLDGRPGSQTAQVVIGDTIGELFGVYSVATLVFCGGSLTPKGGQNILEPAAWGKPVLYGPSMEDFMDAKNLLEETGGGVQVKDGDDLARKAVYYFSHPREAEKVGRAAKKAAGLNRGSAGRHARAIQGLLDV</sequence>
<comment type="pathway">
    <text evidence="1 9">Bacterial outer membrane biogenesis; LPS core biosynthesis.</text>
</comment>
<keyword evidence="9" id="KW-0448">Lipopolysaccharide biosynthesis</keyword>
<dbReference type="AlphaFoldDB" id="A0A484HLH0"/>
<comment type="subcellular location">
    <subcellularLocation>
        <location evidence="9">Cell membrane</location>
    </subcellularLocation>
</comment>
<feature type="site" description="Transition state stabilizer" evidence="8">
    <location>
        <position position="143"/>
    </location>
</feature>
<dbReference type="SUPFAM" id="SSF53756">
    <property type="entry name" value="UDP-Glycosyltransferase/glycogen phosphorylase"/>
    <property type="match status" value="1"/>
</dbReference>
<evidence type="ECO:0000313" key="11">
    <source>
        <dbReference type="EMBL" id="VEN75060.1"/>
    </source>
</evidence>
<reference evidence="11" key="1">
    <citation type="submission" date="2019-01" db="EMBL/GenBank/DDBJ databases">
        <authorList>
            <consortium name="Genoscope - CEA"/>
            <person name="William W."/>
        </authorList>
    </citation>
    <scope>NUCLEOTIDE SEQUENCE</scope>
    <source>
        <strain evidence="11">CR-1</strain>
    </source>
</reference>
<dbReference type="InterPro" id="IPR039901">
    <property type="entry name" value="Kdotransferase"/>
</dbReference>
<evidence type="ECO:0000256" key="9">
    <source>
        <dbReference type="RuleBase" id="RU365103"/>
    </source>
</evidence>
<evidence type="ECO:0000256" key="1">
    <source>
        <dbReference type="ARBA" id="ARBA00004713"/>
    </source>
</evidence>
<evidence type="ECO:0000256" key="6">
    <source>
        <dbReference type="ARBA" id="ARBA00049183"/>
    </source>
</evidence>
<dbReference type="PANTHER" id="PTHR42755:SF1">
    <property type="entry name" value="3-DEOXY-D-MANNO-OCTULOSONIC ACID TRANSFERASE, MITOCHONDRIAL-RELATED"/>
    <property type="match status" value="1"/>
</dbReference>
<dbReference type="GO" id="GO:0043842">
    <property type="term" value="F:Kdo transferase activity"/>
    <property type="evidence" value="ECO:0007669"/>
    <property type="project" value="UniProtKB-EC"/>
</dbReference>
<keyword evidence="4 9" id="KW-0808">Transferase</keyword>
<comment type="function">
    <text evidence="9">Involved in lipopolysaccharide (LPS) biosynthesis. Catalyzes the transfer of 3-deoxy-D-manno-octulosonate (Kdo) residue(s) from CMP-Kdo to lipid IV(A), the tetraacyldisaccharide-1,4'-bisphosphate precursor of lipid A.</text>
</comment>
<dbReference type="Gene3D" id="3.40.50.2000">
    <property type="entry name" value="Glycogen Phosphorylase B"/>
    <property type="match status" value="1"/>
</dbReference>
<organism evidence="11">
    <name type="scientific">uncultured Desulfobacteraceae bacterium</name>
    <dbReference type="NCBI Taxonomy" id="218296"/>
    <lineage>
        <taxon>Bacteria</taxon>
        <taxon>Pseudomonadati</taxon>
        <taxon>Thermodesulfobacteriota</taxon>
        <taxon>Desulfobacteria</taxon>
        <taxon>Desulfobacterales</taxon>
        <taxon>Desulfobacteraceae</taxon>
        <taxon>environmental samples</taxon>
    </lineage>
</organism>
<evidence type="ECO:0000256" key="8">
    <source>
        <dbReference type="PIRSR" id="PIRSR639901-2"/>
    </source>
</evidence>
<dbReference type="PANTHER" id="PTHR42755">
    <property type="entry name" value="3-DEOXY-MANNO-OCTULOSONATE CYTIDYLYLTRANSFERASE"/>
    <property type="match status" value="1"/>
</dbReference>
<comment type="similarity">
    <text evidence="9">Belongs to the glycosyltransferase group 1 family.</text>
</comment>
<dbReference type="Pfam" id="PF04413">
    <property type="entry name" value="Glycos_transf_N"/>
    <property type="match status" value="1"/>
</dbReference>